<protein>
    <recommendedName>
        <fullName evidence="1">Reverse transcriptase Ty1/copia-type domain-containing protein</fullName>
    </recommendedName>
</protein>
<dbReference type="AlphaFoldDB" id="A0AAV5L5D5"/>
<comment type="caution">
    <text evidence="2">The sequence shown here is derived from an EMBL/GenBank/DDBJ whole genome shotgun (WGS) entry which is preliminary data.</text>
</comment>
<evidence type="ECO:0000313" key="2">
    <source>
        <dbReference type="EMBL" id="GKV32406.1"/>
    </source>
</evidence>
<proteinExistence type="predicted"/>
<evidence type="ECO:0000313" key="3">
    <source>
        <dbReference type="Proteomes" id="UP001054252"/>
    </source>
</evidence>
<feature type="domain" description="Reverse transcriptase Ty1/copia-type" evidence="1">
    <location>
        <begin position="11"/>
        <end position="118"/>
    </location>
</feature>
<sequence length="292" mass="33657">MEDEMNALEKNNTWTLETLPAGKRPIGFQWVYKIKYKVDGIVERYKAHLVAKGFTQVEGLDYYDTFAPVAKLVTVRCLLAVAPIRNWELHQLDVHNAFLHGDLDEELYMHLPPDILVELGMLGTKPSLFPMKQKLKLTSDDGPHLSDPMQYRRLVRGLMYLTITHLEISSVVDILNQLMQAPQRPHLDAAMRVLRCLKSSPGQGVDHPQPMKPFCDNKAAIHMATNPVFHERTRHIEIDCHFIREWIQARVITTFHVRSKLQLVDIFTKALGSDQFQFLLRKLGIFYLHAPT</sequence>
<keyword evidence="3" id="KW-1185">Reference proteome</keyword>
<dbReference type="InterPro" id="IPR013103">
    <property type="entry name" value="RVT_2"/>
</dbReference>
<dbReference type="EMBL" id="BPVZ01000095">
    <property type="protein sequence ID" value="GKV32406.1"/>
    <property type="molecule type" value="Genomic_DNA"/>
</dbReference>
<dbReference type="PANTHER" id="PTHR11439:SF498">
    <property type="entry name" value="DNAK FAMILY PROTEIN"/>
    <property type="match status" value="1"/>
</dbReference>
<dbReference type="Pfam" id="PF07727">
    <property type="entry name" value="RVT_2"/>
    <property type="match status" value="1"/>
</dbReference>
<accession>A0AAV5L5D5</accession>
<dbReference type="SUPFAM" id="SSF56672">
    <property type="entry name" value="DNA/RNA polymerases"/>
    <property type="match status" value="1"/>
</dbReference>
<dbReference type="CDD" id="cd09272">
    <property type="entry name" value="RNase_HI_RT_Ty1"/>
    <property type="match status" value="1"/>
</dbReference>
<dbReference type="Proteomes" id="UP001054252">
    <property type="component" value="Unassembled WGS sequence"/>
</dbReference>
<name>A0AAV5L5D5_9ROSI</name>
<gene>
    <name evidence="2" type="ORF">SLEP1_g41016</name>
</gene>
<dbReference type="PANTHER" id="PTHR11439">
    <property type="entry name" value="GAG-POL-RELATED RETROTRANSPOSON"/>
    <property type="match status" value="1"/>
</dbReference>
<evidence type="ECO:0000259" key="1">
    <source>
        <dbReference type="Pfam" id="PF07727"/>
    </source>
</evidence>
<dbReference type="InterPro" id="IPR043502">
    <property type="entry name" value="DNA/RNA_pol_sf"/>
</dbReference>
<organism evidence="2 3">
    <name type="scientific">Rubroshorea leprosula</name>
    <dbReference type="NCBI Taxonomy" id="152421"/>
    <lineage>
        <taxon>Eukaryota</taxon>
        <taxon>Viridiplantae</taxon>
        <taxon>Streptophyta</taxon>
        <taxon>Embryophyta</taxon>
        <taxon>Tracheophyta</taxon>
        <taxon>Spermatophyta</taxon>
        <taxon>Magnoliopsida</taxon>
        <taxon>eudicotyledons</taxon>
        <taxon>Gunneridae</taxon>
        <taxon>Pentapetalae</taxon>
        <taxon>rosids</taxon>
        <taxon>malvids</taxon>
        <taxon>Malvales</taxon>
        <taxon>Dipterocarpaceae</taxon>
        <taxon>Rubroshorea</taxon>
    </lineage>
</organism>
<reference evidence="2 3" key="1">
    <citation type="journal article" date="2021" name="Commun. Biol.">
        <title>The genome of Shorea leprosula (Dipterocarpaceae) highlights the ecological relevance of drought in aseasonal tropical rainforests.</title>
        <authorList>
            <person name="Ng K.K.S."/>
            <person name="Kobayashi M.J."/>
            <person name="Fawcett J.A."/>
            <person name="Hatakeyama M."/>
            <person name="Paape T."/>
            <person name="Ng C.H."/>
            <person name="Ang C.C."/>
            <person name="Tnah L.H."/>
            <person name="Lee C.T."/>
            <person name="Nishiyama T."/>
            <person name="Sese J."/>
            <person name="O'Brien M.J."/>
            <person name="Copetti D."/>
            <person name="Mohd Noor M.I."/>
            <person name="Ong R.C."/>
            <person name="Putra M."/>
            <person name="Sireger I.Z."/>
            <person name="Indrioko S."/>
            <person name="Kosugi Y."/>
            <person name="Izuno A."/>
            <person name="Isagi Y."/>
            <person name="Lee S.L."/>
            <person name="Shimizu K.K."/>
        </authorList>
    </citation>
    <scope>NUCLEOTIDE SEQUENCE [LARGE SCALE GENOMIC DNA]</scope>
    <source>
        <strain evidence="2">214</strain>
    </source>
</reference>